<dbReference type="EMBL" id="QHGU01000021">
    <property type="protein sequence ID" value="PZM56066.1"/>
    <property type="molecule type" value="Genomic_DNA"/>
</dbReference>
<gene>
    <name evidence="2" type="ORF">B1P95_11510</name>
    <name evidence="3" type="ORF">CQR37_08885</name>
    <name evidence="6" type="ORF">CYQ77_09370</name>
    <name evidence="4" type="ORF">DKP91_06025</name>
    <name evidence="5" type="ORF">EGW36_05395</name>
</gene>
<evidence type="ECO:0000313" key="4">
    <source>
        <dbReference type="EMBL" id="PZM56066.1"/>
    </source>
</evidence>
<evidence type="ECO:0000313" key="6">
    <source>
        <dbReference type="EMBL" id="RXU86638.1"/>
    </source>
</evidence>
<name>A0A1M2WRY5_ENTFC</name>
<reference evidence="6 11" key="3">
    <citation type="submission" date="2017-12" db="EMBL/GenBank/DDBJ databases">
        <title>A pool of 800 enterococci isolated from chicken carcass rinse samples from New Zealand.</title>
        <authorList>
            <person name="Zhang J."/>
            <person name="Rogers L."/>
            <person name="Midwinter A."/>
            <person name="French N."/>
        </authorList>
    </citation>
    <scope>NUCLEOTIDE SEQUENCE [LARGE SCALE GENOMIC DNA]</scope>
    <source>
        <strain evidence="6 11">EN697</strain>
    </source>
</reference>
<evidence type="ECO:0000313" key="11">
    <source>
        <dbReference type="Proteomes" id="UP000289562"/>
    </source>
</evidence>
<keyword evidence="1" id="KW-0472">Membrane</keyword>
<reference evidence="2 7" key="1">
    <citation type="submission" date="2017-02" db="EMBL/GenBank/DDBJ databases">
        <title>Clonality and virulence of isolates of VRE in Hematopoietic Stem Cell Transplanted (HSCT) patients.</title>
        <authorList>
            <person name="Marchi A.P."/>
            <person name="Martins R.C."/>
            <person name="Marie S.K."/>
            <person name="Levin A.S."/>
            <person name="Costa S.F."/>
        </authorList>
    </citation>
    <scope>NUCLEOTIDE SEQUENCE [LARGE SCALE GENOMIC DNA]</scope>
    <source>
        <strain evidence="2 7">LIM1759</strain>
    </source>
</reference>
<accession>A0A1M2WRY5</accession>
<protein>
    <submittedName>
        <fullName evidence="2">Uncharacterized protein</fullName>
    </submittedName>
</protein>
<dbReference type="Proteomes" id="UP000191171">
    <property type="component" value="Unassembled WGS sequence"/>
</dbReference>
<reference evidence="3 8" key="2">
    <citation type="submission" date="2017-10" db="EMBL/GenBank/DDBJ databases">
        <title>Draft genomes of the Enterococcus faecium isolated from human feces before and after Helicobacter pylori eradication therapy.</title>
        <authorList>
            <person name="Prianichniikov N.A."/>
            <person name="Glushchenko O.E."/>
            <person name="Malakhova M.V."/>
        </authorList>
    </citation>
    <scope>NUCLEOTIDE SEQUENCE [LARGE SCALE GENOMIC DNA]</scope>
    <source>
        <strain evidence="3 8">Hp_5-7</strain>
    </source>
</reference>
<organism evidence="2 7">
    <name type="scientific">Enterococcus faecium</name>
    <name type="common">Streptococcus faecium</name>
    <dbReference type="NCBI Taxonomy" id="1352"/>
    <lineage>
        <taxon>Bacteria</taxon>
        <taxon>Bacillati</taxon>
        <taxon>Bacillota</taxon>
        <taxon>Bacilli</taxon>
        <taxon>Lactobacillales</taxon>
        <taxon>Enterococcaceae</taxon>
        <taxon>Enterococcus</taxon>
    </lineage>
</organism>
<sequence>MHILTTFVIFSTFYHYPYYLSFYFQLFSFIIVIFAISFFENFLVQYRKNQILEKRILCFHY</sequence>
<reference evidence="4 9" key="4">
    <citation type="submission" date="2018-05" db="EMBL/GenBank/DDBJ databases">
        <title>Vancomycin-resistant Enterococcus faecium strain from Chelyabinsk, Russia.</title>
        <authorList>
            <person name="Gostev V."/>
            <person name="Goncharov A."/>
            <person name="Kolodzhieva V."/>
            <person name="Suvorov A."/>
            <person name="Sidorenko S."/>
            <person name="Zueva L."/>
        </authorList>
    </citation>
    <scope>NUCLEOTIDE SEQUENCE [LARGE SCALE GENOMIC DNA]</scope>
    <source>
        <strain evidence="4 9">20</strain>
    </source>
</reference>
<dbReference type="Proteomes" id="UP000281752">
    <property type="component" value="Unassembled WGS sequence"/>
</dbReference>
<evidence type="ECO:0000313" key="3">
    <source>
        <dbReference type="EMBL" id="PHL21354.1"/>
    </source>
</evidence>
<feature type="transmembrane region" description="Helical" evidence="1">
    <location>
        <begin position="20"/>
        <end position="44"/>
    </location>
</feature>
<dbReference type="EMBL" id="PJVH01000029">
    <property type="protein sequence ID" value="RXU86638.1"/>
    <property type="molecule type" value="Genomic_DNA"/>
</dbReference>
<evidence type="ECO:0000313" key="9">
    <source>
        <dbReference type="Proteomes" id="UP000249070"/>
    </source>
</evidence>
<dbReference type="EMBL" id="RKNM01000005">
    <property type="protein sequence ID" value="ROX56983.1"/>
    <property type="molecule type" value="Genomic_DNA"/>
</dbReference>
<reference evidence="5 10" key="5">
    <citation type="submission" date="2018-10" db="EMBL/GenBank/DDBJ databases">
        <title>Genotypes and phenotypes of Enterococci isolated from broiler chickens.</title>
        <authorList>
            <person name="Muhammad A.R."/>
            <person name="Diarra M.S."/>
        </authorList>
    </citation>
    <scope>NUCLEOTIDE SEQUENCE [LARGE SCALE GENOMIC DNA]</scope>
    <source>
        <strain evidence="5 10">P5 C A 35</strain>
    </source>
</reference>
<evidence type="ECO:0000313" key="8">
    <source>
        <dbReference type="Proteomes" id="UP000224303"/>
    </source>
</evidence>
<dbReference type="Proteomes" id="UP000289562">
    <property type="component" value="Unassembled WGS sequence"/>
</dbReference>
<evidence type="ECO:0000313" key="10">
    <source>
        <dbReference type="Proteomes" id="UP000281752"/>
    </source>
</evidence>
<evidence type="ECO:0000313" key="2">
    <source>
        <dbReference type="EMBL" id="OOL80353.1"/>
    </source>
</evidence>
<evidence type="ECO:0000313" key="5">
    <source>
        <dbReference type="EMBL" id="ROX56983.1"/>
    </source>
</evidence>
<dbReference type="Proteomes" id="UP000224303">
    <property type="component" value="Unassembled WGS sequence"/>
</dbReference>
<keyword evidence="1" id="KW-0812">Transmembrane</keyword>
<dbReference type="Proteomes" id="UP000249070">
    <property type="component" value="Unassembled WGS sequence"/>
</dbReference>
<comment type="caution">
    <text evidence="2">The sequence shown here is derived from an EMBL/GenBank/DDBJ whole genome shotgun (WGS) entry which is preliminary data.</text>
</comment>
<dbReference type="EMBL" id="MVGJ01000071">
    <property type="protein sequence ID" value="OOL80353.1"/>
    <property type="molecule type" value="Genomic_DNA"/>
</dbReference>
<proteinExistence type="predicted"/>
<dbReference type="AlphaFoldDB" id="A0A1M2WRY5"/>
<evidence type="ECO:0000313" key="7">
    <source>
        <dbReference type="Proteomes" id="UP000191171"/>
    </source>
</evidence>
<keyword evidence="1" id="KW-1133">Transmembrane helix</keyword>
<dbReference type="EMBL" id="PCGC01000018">
    <property type="protein sequence ID" value="PHL21354.1"/>
    <property type="molecule type" value="Genomic_DNA"/>
</dbReference>
<evidence type="ECO:0000256" key="1">
    <source>
        <dbReference type="SAM" id="Phobius"/>
    </source>
</evidence>